<dbReference type="InterPro" id="IPR019099">
    <property type="entry name" value="Uncharacterised_PGPGW_TM"/>
</dbReference>
<keyword evidence="2" id="KW-1133">Transmembrane helix</keyword>
<feature type="transmembrane region" description="Helical" evidence="2">
    <location>
        <begin position="113"/>
        <end position="132"/>
    </location>
</feature>
<feature type="transmembrane region" description="Helical" evidence="2">
    <location>
        <begin position="15"/>
        <end position="42"/>
    </location>
</feature>
<reference evidence="3 4" key="1">
    <citation type="submission" date="2024-09" db="EMBL/GenBank/DDBJ databases">
        <authorList>
            <person name="Sun Q."/>
            <person name="Mori K."/>
        </authorList>
    </citation>
    <scope>NUCLEOTIDE SEQUENCE [LARGE SCALE GENOMIC DNA]</scope>
    <source>
        <strain evidence="3 4">CCM 8654</strain>
    </source>
</reference>
<dbReference type="RefSeq" id="WP_378516935.1">
    <property type="nucleotide sequence ID" value="NZ_CBCSDI010000028.1"/>
</dbReference>
<evidence type="ECO:0000256" key="1">
    <source>
        <dbReference type="SAM" id="MobiDB-lite"/>
    </source>
</evidence>
<keyword evidence="4" id="KW-1185">Reference proteome</keyword>
<dbReference type="Pfam" id="PF09656">
    <property type="entry name" value="PGPGW"/>
    <property type="match status" value="1"/>
</dbReference>
<name>A0ABV6DWY9_9ACTN</name>
<feature type="transmembrane region" description="Helical" evidence="2">
    <location>
        <begin position="74"/>
        <end position="93"/>
    </location>
</feature>
<dbReference type="Proteomes" id="UP001589698">
    <property type="component" value="Unassembled WGS sequence"/>
</dbReference>
<evidence type="ECO:0000313" key="4">
    <source>
        <dbReference type="Proteomes" id="UP001589698"/>
    </source>
</evidence>
<evidence type="ECO:0000256" key="2">
    <source>
        <dbReference type="SAM" id="Phobius"/>
    </source>
</evidence>
<proteinExistence type="predicted"/>
<keyword evidence="2" id="KW-0812">Transmembrane</keyword>
<sequence length="176" mass="19116">MTGTAKRIALESLGWLLLVLGVAAIFLPGPGLLGIFAGLALLSQQYDWAERRVEPARLRALQGAAESVETWPRITLSVLGAIALAACGVLWILRPDAPGWWPLSDTWWLPGGLWTGVTQVLSAFIAVALIVYSYRRFHDNPEAVEQLEKDREAHKREKAEAKDGKKSGSSTGGASR</sequence>
<dbReference type="EMBL" id="JBHLXH010000001">
    <property type="protein sequence ID" value="MFC0221236.1"/>
    <property type="molecule type" value="Genomic_DNA"/>
</dbReference>
<feature type="compositionally biased region" description="Basic and acidic residues" evidence="1">
    <location>
        <begin position="145"/>
        <end position="166"/>
    </location>
</feature>
<protein>
    <submittedName>
        <fullName evidence="3">PGPGW domain-containing protein</fullName>
    </submittedName>
</protein>
<organism evidence="3 4">
    <name type="scientific">Nocardioides zeicaulis</name>
    <dbReference type="NCBI Taxonomy" id="1776857"/>
    <lineage>
        <taxon>Bacteria</taxon>
        <taxon>Bacillati</taxon>
        <taxon>Actinomycetota</taxon>
        <taxon>Actinomycetes</taxon>
        <taxon>Propionibacteriales</taxon>
        <taxon>Nocardioidaceae</taxon>
        <taxon>Nocardioides</taxon>
    </lineage>
</organism>
<evidence type="ECO:0000313" key="3">
    <source>
        <dbReference type="EMBL" id="MFC0221236.1"/>
    </source>
</evidence>
<feature type="compositionally biased region" description="Low complexity" evidence="1">
    <location>
        <begin position="167"/>
        <end position="176"/>
    </location>
</feature>
<gene>
    <name evidence="3" type="ORF">ACFFJG_01990</name>
</gene>
<feature type="region of interest" description="Disordered" evidence="1">
    <location>
        <begin position="145"/>
        <end position="176"/>
    </location>
</feature>
<comment type="caution">
    <text evidence="3">The sequence shown here is derived from an EMBL/GenBank/DDBJ whole genome shotgun (WGS) entry which is preliminary data.</text>
</comment>
<accession>A0ABV6DWY9</accession>
<keyword evidence="2" id="KW-0472">Membrane</keyword>